<dbReference type="Proteomes" id="UP001373714">
    <property type="component" value="Unassembled WGS sequence"/>
</dbReference>
<evidence type="ECO:0000313" key="1">
    <source>
        <dbReference type="EMBL" id="KAK6360473.1"/>
    </source>
</evidence>
<evidence type="ECO:0000313" key="2">
    <source>
        <dbReference type="Proteomes" id="UP001373714"/>
    </source>
</evidence>
<comment type="caution">
    <text evidence="1">The sequence shown here is derived from an EMBL/GenBank/DDBJ whole genome shotgun (WGS) entry which is preliminary data.</text>
</comment>
<gene>
    <name evidence="1" type="ORF">TWF730_006615</name>
</gene>
<protein>
    <submittedName>
        <fullName evidence="1">Uncharacterized protein</fullName>
    </submittedName>
</protein>
<keyword evidence="2" id="KW-1185">Reference proteome</keyword>
<reference evidence="1 2" key="1">
    <citation type="submission" date="2019-10" db="EMBL/GenBank/DDBJ databases">
        <authorList>
            <person name="Palmer J.M."/>
        </authorList>
    </citation>
    <scope>NUCLEOTIDE SEQUENCE [LARGE SCALE GENOMIC DNA]</scope>
    <source>
        <strain evidence="1 2">TWF730</strain>
    </source>
</reference>
<accession>A0AAV9VFA9</accession>
<name>A0AAV9VFA9_9PEZI</name>
<dbReference type="EMBL" id="JAVHNS010000003">
    <property type="protein sequence ID" value="KAK6360473.1"/>
    <property type="molecule type" value="Genomic_DNA"/>
</dbReference>
<sequence length="104" mass="12315">MICSYDHWNIDVKAFRRKCNIKAKENRERPKKVKRVYPQKTSPISCIKPTYDSTAPTYILPNTQNQELDTNSVCLSVCFLFFCFFSSQFLEKRNLRSIKFSCMK</sequence>
<organism evidence="1 2">
    <name type="scientific">Orbilia blumenaviensis</name>
    <dbReference type="NCBI Taxonomy" id="1796055"/>
    <lineage>
        <taxon>Eukaryota</taxon>
        <taxon>Fungi</taxon>
        <taxon>Dikarya</taxon>
        <taxon>Ascomycota</taxon>
        <taxon>Pezizomycotina</taxon>
        <taxon>Orbiliomycetes</taxon>
        <taxon>Orbiliales</taxon>
        <taxon>Orbiliaceae</taxon>
        <taxon>Orbilia</taxon>
    </lineage>
</organism>
<dbReference type="AlphaFoldDB" id="A0AAV9VFA9"/>
<proteinExistence type="predicted"/>